<protein>
    <submittedName>
        <fullName evidence="2">13396_t:CDS:1</fullName>
    </submittedName>
</protein>
<dbReference type="EMBL" id="CAJVPL010000746">
    <property type="protein sequence ID" value="CAG8526323.1"/>
    <property type="molecule type" value="Genomic_DNA"/>
</dbReference>
<evidence type="ECO:0000313" key="3">
    <source>
        <dbReference type="Proteomes" id="UP000789831"/>
    </source>
</evidence>
<comment type="caution">
    <text evidence="2">The sequence shown here is derived from an EMBL/GenBank/DDBJ whole genome shotgun (WGS) entry which is preliminary data.</text>
</comment>
<accession>A0A9N9FCN2</accession>
<reference evidence="2" key="1">
    <citation type="submission" date="2021-06" db="EMBL/GenBank/DDBJ databases">
        <authorList>
            <person name="Kallberg Y."/>
            <person name="Tangrot J."/>
            <person name="Rosling A."/>
        </authorList>
    </citation>
    <scope>NUCLEOTIDE SEQUENCE</scope>
    <source>
        <strain evidence="2">MT106</strain>
    </source>
</reference>
<sequence>MGKQRPQNNKSLPQKGGKKDTKDILGLLSQIKKTIRHSDVQYQNILTIGKGK</sequence>
<feature type="region of interest" description="Disordered" evidence="1">
    <location>
        <begin position="1"/>
        <end position="23"/>
    </location>
</feature>
<keyword evidence="3" id="KW-1185">Reference proteome</keyword>
<evidence type="ECO:0000313" key="2">
    <source>
        <dbReference type="EMBL" id="CAG8526323.1"/>
    </source>
</evidence>
<name>A0A9N9FCN2_9GLOM</name>
<gene>
    <name evidence="2" type="ORF">AGERDE_LOCUS5494</name>
</gene>
<feature type="compositionally biased region" description="Polar residues" evidence="1">
    <location>
        <begin position="1"/>
        <end position="12"/>
    </location>
</feature>
<dbReference type="Proteomes" id="UP000789831">
    <property type="component" value="Unassembled WGS sequence"/>
</dbReference>
<dbReference type="AlphaFoldDB" id="A0A9N9FCN2"/>
<proteinExistence type="predicted"/>
<evidence type="ECO:0000256" key="1">
    <source>
        <dbReference type="SAM" id="MobiDB-lite"/>
    </source>
</evidence>
<organism evidence="2 3">
    <name type="scientific">Ambispora gerdemannii</name>
    <dbReference type="NCBI Taxonomy" id="144530"/>
    <lineage>
        <taxon>Eukaryota</taxon>
        <taxon>Fungi</taxon>
        <taxon>Fungi incertae sedis</taxon>
        <taxon>Mucoromycota</taxon>
        <taxon>Glomeromycotina</taxon>
        <taxon>Glomeromycetes</taxon>
        <taxon>Archaeosporales</taxon>
        <taxon>Ambisporaceae</taxon>
        <taxon>Ambispora</taxon>
    </lineage>
</organism>